<evidence type="ECO:0000313" key="1">
    <source>
        <dbReference type="EMBL" id="EEW53609.1"/>
    </source>
</evidence>
<dbReference type="eggNOG" id="ENOG5030B7I">
    <property type="taxonomic scope" value="Bacteria"/>
</dbReference>
<dbReference type="AlphaFoldDB" id="C8P7C3"/>
<dbReference type="Proteomes" id="UP000003675">
    <property type="component" value="Unassembled WGS sequence"/>
</dbReference>
<dbReference type="RefSeq" id="WP_007124505.1">
    <property type="nucleotide sequence ID" value="NZ_GG700735.1"/>
</dbReference>
<accession>C8P7C3</accession>
<sequence>MDSDLMVKYLPFHGKRIHVEKLAQRCGLPAKEILFRYQHGCREDLLVVKNISKESRYSFVRYQGKRLTIKELLADHQQPGLNEFIVRKRFEKRTNLVKPLTKDEWRTFYHRQQHK</sequence>
<evidence type="ECO:0000313" key="4">
    <source>
        <dbReference type="Proteomes" id="UP000051883"/>
    </source>
</evidence>
<evidence type="ECO:0000313" key="2">
    <source>
        <dbReference type="EMBL" id="KRK56787.1"/>
    </source>
</evidence>
<dbReference type="Proteomes" id="UP000051883">
    <property type="component" value="Unassembled WGS sequence"/>
</dbReference>
<dbReference type="HOGENOM" id="CLU_2105802_0_0_9"/>
<organism evidence="1 3">
    <name type="scientific">Limosilactobacillus antri DSM 16041</name>
    <dbReference type="NCBI Taxonomy" id="525309"/>
    <lineage>
        <taxon>Bacteria</taxon>
        <taxon>Bacillati</taxon>
        <taxon>Bacillota</taxon>
        <taxon>Bacilli</taxon>
        <taxon>Lactobacillales</taxon>
        <taxon>Lactobacillaceae</taxon>
        <taxon>Limosilactobacillus</taxon>
    </lineage>
</organism>
<proteinExistence type="predicted"/>
<dbReference type="EMBL" id="AZDK01000028">
    <property type="protein sequence ID" value="KRK56787.1"/>
    <property type="molecule type" value="Genomic_DNA"/>
</dbReference>
<dbReference type="PATRIC" id="fig|525309.8.peg.1101"/>
<reference evidence="2 4" key="2">
    <citation type="journal article" date="2015" name="Genome Announc.">
        <title>Expanding the biotechnology potential of lactobacilli through comparative genomics of 213 strains and associated genera.</title>
        <authorList>
            <person name="Sun Z."/>
            <person name="Harris H.M."/>
            <person name="McCann A."/>
            <person name="Guo C."/>
            <person name="Argimon S."/>
            <person name="Zhang W."/>
            <person name="Yang X."/>
            <person name="Jeffery I.B."/>
            <person name="Cooney J.C."/>
            <person name="Kagawa T.F."/>
            <person name="Liu W."/>
            <person name="Song Y."/>
            <person name="Salvetti E."/>
            <person name="Wrobel A."/>
            <person name="Rasinkangas P."/>
            <person name="Parkhill J."/>
            <person name="Rea M.C."/>
            <person name="O'Sullivan O."/>
            <person name="Ritari J."/>
            <person name="Douillard F.P."/>
            <person name="Paul Ross R."/>
            <person name="Yang R."/>
            <person name="Briner A.E."/>
            <person name="Felis G.E."/>
            <person name="de Vos W.M."/>
            <person name="Barrangou R."/>
            <person name="Klaenhammer T.R."/>
            <person name="Caufield P.W."/>
            <person name="Cui Y."/>
            <person name="Zhang H."/>
            <person name="O'Toole P.W."/>
        </authorList>
    </citation>
    <scope>NUCLEOTIDE SEQUENCE [LARGE SCALE GENOMIC DNA]</scope>
    <source>
        <strain evidence="2 4">DSM 16041</strain>
    </source>
</reference>
<evidence type="ECO:0000313" key="3">
    <source>
        <dbReference type="Proteomes" id="UP000003675"/>
    </source>
</evidence>
<gene>
    <name evidence="2" type="ORF">FC31_GL001091</name>
    <name evidence="1" type="ORF">HMPREF0494_1217</name>
</gene>
<comment type="caution">
    <text evidence="1">The sequence shown here is derived from an EMBL/GenBank/DDBJ whole genome shotgun (WGS) entry which is preliminary data.</text>
</comment>
<dbReference type="EMBL" id="ACLL01000032">
    <property type="protein sequence ID" value="EEW53609.1"/>
    <property type="molecule type" value="Genomic_DNA"/>
</dbReference>
<name>C8P7C3_9LACO</name>
<protein>
    <submittedName>
        <fullName evidence="1">Uncharacterized protein</fullName>
    </submittedName>
</protein>
<dbReference type="OrthoDB" id="2302010at2"/>
<keyword evidence="4" id="KW-1185">Reference proteome</keyword>
<reference evidence="1 3" key="1">
    <citation type="submission" date="2009-09" db="EMBL/GenBank/DDBJ databases">
        <authorList>
            <person name="Qin X."/>
            <person name="Bachman B."/>
            <person name="Battles P."/>
            <person name="Bell A."/>
            <person name="Bess C."/>
            <person name="Bickham C."/>
            <person name="Chaboub L."/>
            <person name="Chen D."/>
            <person name="Coyle M."/>
            <person name="Deiros D.R."/>
            <person name="Dinh H."/>
            <person name="Forbes L."/>
            <person name="Fowler G."/>
            <person name="Francisco L."/>
            <person name="Fu Q."/>
            <person name="Gubbala S."/>
            <person name="Hale W."/>
            <person name="Han Y."/>
            <person name="Hemphill L."/>
            <person name="Highlander S.K."/>
            <person name="Hirani K."/>
            <person name="Hogues M."/>
            <person name="Jackson L."/>
            <person name="Jakkamsetti A."/>
            <person name="Javaid M."/>
            <person name="Jiang H."/>
            <person name="Korchina V."/>
            <person name="Kovar C."/>
            <person name="Lara F."/>
            <person name="Lee S."/>
            <person name="Mata R."/>
            <person name="Mathew T."/>
            <person name="Moen C."/>
            <person name="Morales K."/>
            <person name="Munidasa M."/>
            <person name="Nazareth L."/>
            <person name="Ngo R."/>
            <person name="Nguyen L."/>
            <person name="Okwuonu G."/>
            <person name="Ongeri F."/>
            <person name="Patil S."/>
            <person name="Petrosino J."/>
            <person name="Pham C."/>
            <person name="Pham P."/>
            <person name="Pu L.-L."/>
            <person name="Puazo M."/>
            <person name="Raj R."/>
            <person name="Reid J."/>
            <person name="Rouhana J."/>
            <person name="Saada N."/>
            <person name="Shang Y."/>
            <person name="Simmons D."/>
            <person name="Thornton R."/>
            <person name="Warren J."/>
            <person name="Weissenberger G."/>
            <person name="Zhang J."/>
            <person name="Zhang L."/>
            <person name="Zhou C."/>
            <person name="Zhu D."/>
            <person name="Muzny D."/>
            <person name="Worley K."/>
            <person name="Gibbs R."/>
        </authorList>
    </citation>
    <scope>NUCLEOTIDE SEQUENCE [LARGE SCALE GENOMIC DNA]</scope>
    <source>
        <strain evidence="1 3">DSM 16041</strain>
    </source>
</reference>